<dbReference type="PRINTS" id="PR01499">
    <property type="entry name" value="TREKCHANNEL"/>
</dbReference>
<sequence length="570" mass="63865">MKFPVENPRKQVNWNPKQVVVQTNMAIPKKPQPGVVQSSLVQASVAAMQNPMVCEAMANEHCPLPRLSISSRSASIVASMDAVADGSALHSVMKWKTVLAVFVVVVLYLVGGGLVFQALEQPFESDQKNTITQEKALFLQGNPCVSAAELEALIKHSIDAVSAGVSPIGDTSYNSSHWDLGSAFFFAGTVITTIGYGNIAPSTEGGKIFCILYAIFGIPLFGFLLAGIGDQLGTMFVKSILKVEGIFRQRHRQISQTKIRVTSTILFILAGCIVFVTIPAVIFKHIEGWTTLEAIYFVIITLTTVGIGDYVAGGDRVIEYKRWYKPLVWFWILVGLAYFAAVLSMIGDWLRVLSKKTKEEVGEFKAHAAEWKANVRAELRETRRRLSVELHDKLQRAATIRSMERRRLGLEQRAQSLDMLSPEKRAIFSSFDRGRFTTSSQESIEIKLSNLRMKAEQYNKHTASEENIFNRFGSLSKLAKRNRNKDMPPNIAEDAMRLSSNSSNNTLAEERQEAHEDEEQEEEVTEKENNTMLTDLSQYTEQHEQLNGFVPAQAKERETEKMLVEREHQP</sequence>
<keyword evidence="3" id="KW-1003">Cell membrane</keyword>
<evidence type="ECO:0000259" key="17">
    <source>
        <dbReference type="Pfam" id="PF07885"/>
    </source>
</evidence>
<evidence type="ECO:0000256" key="6">
    <source>
        <dbReference type="ARBA" id="ARBA00022989"/>
    </source>
</evidence>
<keyword evidence="6 16" id="KW-1133">Transmembrane helix</keyword>
<proteinExistence type="inferred from homology"/>
<comment type="similarity">
    <text evidence="14">Belongs to the two pore domain potassium channel (TC 1.A.1.8) family.</text>
</comment>
<dbReference type="FunFam" id="1.10.287.70:FF:000043">
    <property type="entry name" value="Potassium channel subfamily K member 10 isoform 2"/>
    <property type="match status" value="1"/>
</dbReference>
<evidence type="ECO:0000313" key="19">
    <source>
        <dbReference type="RefSeq" id="XP_017331110.1"/>
    </source>
</evidence>
<evidence type="ECO:0000256" key="8">
    <source>
        <dbReference type="ARBA" id="ARBA00023136"/>
    </source>
</evidence>
<reference evidence="19" key="2">
    <citation type="submission" date="2025-08" db="UniProtKB">
        <authorList>
            <consortium name="RefSeq"/>
        </authorList>
    </citation>
    <scope>IDENTIFICATION</scope>
    <source>
        <tissue evidence="19">Blood</tissue>
    </source>
</reference>
<keyword evidence="7 14" id="KW-0406">Ion transport</keyword>
<feature type="domain" description="Potassium channel" evidence="17">
    <location>
        <begin position="174"/>
        <end position="231"/>
    </location>
</feature>
<name>A0A2D0RMD5_ICTPU</name>
<evidence type="ECO:0000256" key="5">
    <source>
        <dbReference type="ARBA" id="ARBA00022958"/>
    </source>
</evidence>
<dbReference type="CTD" id="565629"/>
<feature type="transmembrane region" description="Helical" evidence="16">
    <location>
        <begin position="328"/>
        <end position="350"/>
    </location>
</feature>
<dbReference type="InterPro" id="IPR003976">
    <property type="entry name" value="2pore_dom_K_chnl_TREK"/>
</dbReference>
<dbReference type="STRING" id="7998.ENSIPUP00000007515"/>
<keyword evidence="18" id="KW-1185">Reference proteome</keyword>
<feature type="compositionally biased region" description="Polar residues" evidence="15">
    <location>
        <begin position="498"/>
        <end position="507"/>
    </location>
</feature>
<dbReference type="GeneID" id="108269658"/>
<evidence type="ECO:0000256" key="13">
    <source>
        <dbReference type="ARBA" id="ARBA00044691"/>
    </source>
</evidence>
<evidence type="ECO:0000256" key="4">
    <source>
        <dbReference type="ARBA" id="ARBA00022692"/>
    </source>
</evidence>
<comment type="catalytic activity">
    <reaction evidence="12">
        <text>Rb(+)(in) = Rb(+)(out)</text>
        <dbReference type="Rhea" id="RHEA:78547"/>
        <dbReference type="ChEBI" id="CHEBI:49847"/>
    </reaction>
</comment>
<evidence type="ECO:0000256" key="10">
    <source>
        <dbReference type="ARBA" id="ARBA00023303"/>
    </source>
</evidence>
<dbReference type="PANTHER" id="PTHR11003">
    <property type="entry name" value="POTASSIUM CHANNEL, SUBFAMILY K"/>
    <property type="match status" value="1"/>
</dbReference>
<comment type="catalytic activity">
    <reaction evidence="13">
        <text>Cs(+)(in) = Cs(+)(out)</text>
        <dbReference type="Rhea" id="RHEA:78555"/>
        <dbReference type="ChEBI" id="CHEBI:49547"/>
    </reaction>
</comment>
<feature type="transmembrane region" description="Helical" evidence="16">
    <location>
        <begin position="98"/>
        <end position="119"/>
    </location>
</feature>
<feature type="transmembrane region" description="Helical" evidence="16">
    <location>
        <begin position="295"/>
        <end position="313"/>
    </location>
</feature>
<feature type="transmembrane region" description="Helical" evidence="16">
    <location>
        <begin position="265"/>
        <end position="283"/>
    </location>
</feature>
<evidence type="ECO:0000313" key="18">
    <source>
        <dbReference type="Proteomes" id="UP000221080"/>
    </source>
</evidence>
<dbReference type="GO" id="GO:0015271">
    <property type="term" value="F:outward rectifier potassium channel activity"/>
    <property type="evidence" value="ECO:0007669"/>
    <property type="project" value="TreeGrafter"/>
</dbReference>
<organism evidence="18 19">
    <name type="scientific">Ictalurus punctatus</name>
    <name type="common">Channel catfish</name>
    <name type="synonym">Silurus punctatus</name>
    <dbReference type="NCBI Taxonomy" id="7998"/>
    <lineage>
        <taxon>Eukaryota</taxon>
        <taxon>Metazoa</taxon>
        <taxon>Chordata</taxon>
        <taxon>Craniata</taxon>
        <taxon>Vertebrata</taxon>
        <taxon>Euteleostomi</taxon>
        <taxon>Actinopterygii</taxon>
        <taxon>Neopterygii</taxon>
        <taxon>Teleostei</taxon>
        <taxon>Ostariophysi</taxon>
        <taxon>Siluriformes</taxon>
        <taxon>Ictaluridae</taxon>
        <taxon>Ictalurus</taxon>
    </lineage>
</organism>
<gene>
    <name evidence="19" type="primary">kcnk10b</name>
</gene>
<protein>
    <submittedName>
        <fullName evidence="19">Potassium channel subfamily K member 10b</fullName>
    </submittedName>
</protein>
<feature type="compositionally biased region" description="Polar residues" evidence="15">
    <location>
        <begin position="530"/>
        <end position="540"/>
    </location>
</feature>
<feature type="compositionally biased region" description="Acidic residues" evidence="15">
    <location>
        <begin position="515"/>
        <end position="525"/>
    </location>
</feature>
<evidence type="ECO:0000256" key="16">
    <source>
        <dbReference type="SAM" id="Phobius"/>
    </source>
</evidence>
<keyword evidence="10 14" id="KW-0407">Ion channel</keyword>
<dbReference type="Proteomes" id="UP000221080">
    <property type="component" value="Chromosome 9"/>
</dbReference>
<dbReference type="AlphaFoldDB" id="A0A2D0RMD5"/>
<dbReference type="Pfam" id="PF07885">
    <property type="entry name" value="Ion_trans_2"/>
    <property type="match status" value="2"/>
</dbReference>
<dbReference type="KEGG" id="ipu:108269658"/>
<dbReference type="OrthoDB" id="297496at2759"/>
<dbReference type="SUPFAM" id="SSF81324">
    <property type="entry name" value="Voltage-gated potassium channels"/>
    <property type="match status" value="2"/>
</dbReference>
<keyword evidence="4 14" id="KW-0812">Transmembrane</keyword>
<feature type="compositionally biased region" description="Basic and acidic residues" evidence="15">
    <location>
        <begin position="554"/>
        <end position="570"/>
    </location>
</feature>
<feature type="transmembrane region" description="Helical" evidence="16">
    <location>
        <begin position="180"/>
        <end position="199"/>
    </location>
</feature>
<dbReference type="RefSeq" id="XP_017331110.1">
    <property type="nucleotide sequence ID" value="XM_017475621.3"/>
</dbReference>
<dbReference type="GO" id="GO:0030322">
    <property type="term" value="P:stabilization of membrane potential"/>
    <property type="evidence" value="ECO:0007669"/>
    <property type="project" value="TreeGrafter"/>
</dbReference>
<feature type="region of interest" description="Disordered" evidence="15">
    <location>
        <begin position="481"/>
        <end position="570"/>
    </location>
</feature>
<feature type="transmembrane region" description="Helical" evidence="16">
    <location>
        <begin position="211"/>
        <end position="229"/>
    </location>
</feature>
<dbReference type="InterPro" id="IPR003280">
    <property type="entry name" value="2pore_dom_K_chnl"/>
</dbReference>
<evidence type="ECO:0000256" key="2">
    <source>
        <dbReference type="ARBA" id="ARBA00022448"/>
    </source>
</evidence>
<evidence type="ECO:0000256" key="11">
    <source>
        <dbReference type="ARBA" id="ARBA00034430"/>
    </source>
</evidence>
<keyword evidence="9" id="KW-1015">Disulfide bond</keyword>
<keyword evidence="5" id="KW-0630">Potassium</keyword>
<comment type="subcellular location">
    <subcellularLocation>
        <location evidence="1">Cell membrane</location>
        <topology evidence="1">Multi-pass membrane protein</topology>
    </subcellularLocation>
</comment>
<keyword evidence="2 14" id="KW-0813">Transport</keyword>
<dbReference type="Gene3D" id="1.10.287.70">
    <property type="match status" value="1"/>
</dbReference>
<dbReference type="GO" id="GO:0005886">
    <property type="term" value="C:plasma membrane"/>
    <property type="evidence" value="ECO:0007669"/>
    <property type="project" value="UniProtKB-SubCell"/>
</dbReference>
<dbReference type="InterPro" id="IPR013099">
    <property type="entry name" value="K_chnl_dom"/>
</dbReference>
<evidence type="ECO:0000256" key="7">
    <source>
        <dbReference type="ARBA" id="ARBA00023065"/>
    </source>
</evidence>
<evidence type="ECO:0000256" key="14">
    <source>
        <dbReference type="RuleBase" id="RU003857"/>
    </source>
</evidence>
<feature type="domain" description="Potassium channel" evidence="17">
    <location>
        <begin position="272"/>
        <end position="351"/>
    </location>
</feature>
<evidence type="ECO:0000256" key="9">
    <source>
        <dbReference type="ARBA" id="ARBA00023157"/>
    </source>
</evidence>
<dbReference type="PANTHER" id="PTHR11003:SF32">
    <property type="entry name" value="POTASSIUM CHANNEL SUBFAMILY K MEMBER 10"/>
    <property type="match status" value="1"/>
</dbReference>
<comment type="catalytic activity">
    <reaction evidence="11">
        <text>K(+)(in) = K(+)(out)</text>
        <dbReference type="Rhea" id="RHEA:29463"/>
        <dbReference type="ChEBI" id="CHEBI:29103"/>
    </reaction>
</comment>
<reference evidence="18" key="1">
    <citation type="journal article" date="2016" name="Nat. Commun.">
        <title>The channel catfish genome sequence provides insights into the evolution of scale formation in teleosts.</title>
        <authorList>
            <person name="Liu Z."/>
            <person name="Liu S."/>
            <person name="Yao J."/>
            <person name="Bao L."/>
            <person name="Zhang J."/>
            <person name="Li Y."/>
            <person name="Jiang C."/>
            <person name="Sun L."/>
            <person name="Wang R."/>
            <person name="Zhang Y."/>
            <person name="Zhou T."/>
            <person name="Zeng Q."/>
            <person name="Fu Q."/>
            <person name="Gao S."/>
            <person name="Li N."/>
            <person name="Koren S."/>
            <person name="Jiang Y."/>
            <person name="Zimin A."/>
            <person name="Xu P."/>
            <person name="Phillippy A.M."/>
            <person name="Geng X."/>
            <person name="Song L."/>
            <person name="Sun F."/>
            <person name="Li C."/>
            <person name="Wang X."/>
            <person name="Chen A."/>
            <person name="Jin Y."/>
            <person name="Yuan Z."/>
            <person name="Yang Y."/>
            <person name="Tan S."/>
            <person name="Peatman E."/>
            <person name="Lu J."/>
            <person name="Qin Z."/>
            <person name="Dunham R."/>
            <person name="Li Z."/>
            <person name="Sonstegard T."/>
            <person name="Feng J."/>
            <person name="Danzmann R.G."/>
            <person name="Schroeder S."/>
            <person name="Scheffler B."/>
            <person name="Duke M.V."/>
            <person name="Ballard L."/>
            <person name="Kucuktas H."/>
            <person name="Kaltenboeck L."/>
            <person name="Liu H."/>
            <person name="Armbruster J."/>
            <person name="Xie Y."/>
            <person name="Kirby M.L."/>
            <person name="Tian Y."/>
            <person name="Flanagan M.E."/>
            <person name="Mu W."/>
            <person name="Waldbieser G.C."/>
        </authorList>
    </citation>
    <scope>NUCLEOTIDE SEQUENCE [LARGE SCALE GENOMIC DNA]</scope>
    <source>
        <strain evidence="18">SDA103</strain>
    </source>
</reference>
<evidence type="ECO:0000256" key="3">
    <source>
        <dbReference type="ARBA" id="ARBA00022475"/>
    </source>
</evidence>
<evidence type="ECO:0000256" key="15">
    <source>
        <dbReference type="SAM" id="MobiDB-lite"/>
    </source>
</evidence>
<evidence type="ECO:0000256" key="12">
    <source>
        <dbReference type="ARBA" id="ARBA00044657"/>
    </source>
</evidence>
<accession>A0A2D0RMD5</accession>
<keyword evidence="8 16" id="KW-0472">Membrane</keyword>
<evidence type="ECO:0000256" key="1">
    <source>
        <dbReference type="ARBA" id="ARBA00004651"/>
    </source>
</evidence>
<dbReference type="PRINTS" id="PR01333">
    <property type="entry name" value="2POREKCHANEL"/>
</dbReference>
<dbReference type="GO" id="GO:0022841">
    <property type="term" value="F:potassium ion leak channel activity"/>
    <property type="evidence" value="ECO:0007669"/>
    <property type="project" value="TreeGrafter"/>
</dbReference>